<evidence type="ECO:0000259" key="1">
    <source>
        <dbReference type="SMART" id="SM01321"/>
    </source>
</evidence>
<dbReference type="Gene3D" id="3.30.70.1290">
    <property type="entry name" value="Transposase IS200-like"/>
    <property type="match status" value="1"/>
</dbReference>
<gene>
    <name evidence="2" type="ORF">H8K55_16785</name>
</gene>
<organism evidence="2 3">
    <name type="scientific">Undibacterium flavidum</name>
    <dbReference type="NCBI Taxonomy" id="2762297"/>
    <lineage>
        <taxon>Bacteria</taxon>
        <taxon>Pseudomonadati</taxon>
        <taxon>Pseudomonadota</taxon>
        <taxon>Betaproteobacteria</taxon>
        <taxon>Burkholderiales</taxon>
        <taxon>Oxalobacteraceae</taxon>
        <taxon>Undibacterium</taxon>
    </lineage>
</organism>
<dbReference type="SUPFAM" id="SSF143422">
    <property type="entry name" value="Transposase IS200-like"/>
    <property type="match status" value="1"/>
</dbReference>
<dbReference type="InterPro" id="IPR036515">
    <property type="entry name" value="Transposase_17_sf"/>
</dbReference>
<dbReference type="PANTHER" id="PTHR36966">
    <property type="entry name" value="REP-ASSOCIATED TYROSINE TRANSPOSASE"/>
    <property type="match status" value="1"/>
</dbReference>
<feature type="domain" description="Transposase IS200-like" evidence="1">
    <location>
        <begin position="9"/>
        <end position="136"/>
    </location>
</feature>
<dbReference type="NCBIfam" id="NF047646">
    <property type="entry name" value="REP_Tyr_transpos"/>
    <property type="match status" value="1"/>
</dbReference>
<dbReference type="Pfam" id="PF01797">
    <property type="entry name" value="Y1_Tnp"/>
    <property type="match status" value="1"/>
</dbReference>
<name>A0ABR6YFD3_9BURK</name>
<dbReference type="InterPro" id="IPR002686">
    <property type="entry name" value="Transposase_17"/>
</dbReference>
<dbReference type="PANTHER" id="PTHR36966:SF1">
    <property type="entry name" value="REP-ASSOCIATED TYROSINE TRANSPOSASE"/>
    <property type="match status" value="1"/>
</dbReference>
<dbReference type="Proteomes" id="UP000624279">
    <property type="component" value="Unassembled WGS sequence"/>
</dbReference>
<evidence type="ECO:0000313" key="3">
    <source>
        <dbReference type="Proteomes" id="UP000624279"/>
    </source>
</evidence>
<proteinExistence type="predicted"/>
<evidence type="ECO:0000313" key="2">
    <source>
        <dbReference type="EMBL" id="MBC3875246.1"/>
    </source>
</evidence>
<dbReference type="SMART" id="SM01321">
    <property type="entry name" value="Y1_Tnp"/>
    <property type="match status" value="1"/>
</dbReference>
<protein>
    <submittedName>
        <fullName evidence="2">Transposase</fullName>
    </submittedName>
</protein>
<sequence length="181" mass="21648">MSNYRRAYTPGASYFFTVVSHARKPVFLEERIRQALREAITSTRIHYPFIIDAWVLLPDHMHCIWTLPNNDHRFSNRWGMIKRQVSQACAGNVPPPHLSISRNKRRESGLWQRRFWEHQIRDENDFQRHVDYIHWNPVKHQHVSNVVDWPYSSFHRYVKTGLLPHNWGAASDENSKFNFGE</sequence>
<dbReference type="InterPro" id="IPR052715">
    <property type="entry name" value="RAYT_transposase"/>
</dbReference>
<dbReference type="RefSeq" id="WP_186943220.1">
    <property type="nucleotide sequence ID" value="NZ_JACOGA010000017.1"/>
</dbReference>
<keyword evidence="3" id="KW-1185">Reference proteome</keyword>
<reference evidence="2 3" key="1">
    <citation type="submission" date="2020-08" db="EMBL/GenBank/DDBJ databases">
        <title>Novel species isolated from subtropical streams in China.</title>
        <authorList>
            <person name="Lu H."/>
        </authorList>
    </citation>
    <scope>NUCLEOTIDE SEQUENCE [LARGE SCALE GENOMIC DNA]</scope>
    <source>
        <strain evidence="2 3">LX15W</strain>
    </source>
</reference>
<comment type="caution">
    <text evidence="2">The sequence shown here is derived from an EMBL/GenBank/DDBJ whole genome shotgun (WGS) entry which is preliminary data.</text>
</comment>
<dbReference type="EMBL" id="JACOGA010000017">
    <property type="protein sequence ID" value="MBC3875246.1"/>
    <property type="molecule type" value="Genomic_DNA"/>
</dbReference>
<accession>A0ABR6YFD3</accession>